<keyword evidence="3" id="KW-1003">Cell membrane</keyword>
<keyword evidence="2 7" id="KW-0813">Transport</keyword>
<dbReference type="Gene3D" id="1.10.3720.10">
    <property type="entry name" value="MetI-like"/>
    <property type="match status" value="1"/>
</dbReference>
<dbReference type="InterPro" id="IPR035906">
    <property type="entry name" value="MetI-like_sf"/>
</dbReference>
<dbReference type="PANTHER" id="PTHR43744">
    <property type="entry name" value="ABC TRANSPORTER PERMEASE PROTEIN MG189-RELATED-RELATED"/>
    <property type="match status" value="1"/>
</dbReference>
<feature type="domain" description="ABC transmembrane type-1" evidence="8">
    <location>
        <begin position="85"/>
        <end position="274"/>
    </location>
</feature>
<accession>A0A6N8FDD0</accession>
<gene>
    <name evidence="9" type="ORF">GMD78_03135</name>
</gene>
<keyword evidence="10" id="KW-1185">Reference proteome</keyword>
<comment type="similarity">
    <text evidence="7">Belongs to the binding-protein-dependent transport system permease family.</text>
</comment>
<sequence>MSKSVAANPSKQGFNRKKLISKFISYFFLLLLTCITIVPFIWTVSISLKGQNDVIFSIPPQFIPNTFTLENFITVWNTLPIPRYLLNTVFLTFFGVVLPLIFCSFAAYPLARMKFKGMNLIFILIIATMMIPNEVTMIPVYLVIDKLGLMGTYTGIIITGAITPLGIFLMRQGFKEIPREIEESAVIDGANVWQIFWKLMFPMVKPMLGVLAILCFISSWNNFLWPLLILDDPNKYPITLGLYQLQGAFSANTRLIAAGALIALIPVIVVFIAFQRYFIEAAYSSSVKG</sequence>
<evidence type="ECO:0000256" key="5">
    <source>
        <dbReference type="ARBA" id="ARBA00022989"/>
    </source>
</evidence>
<evidence type="ECO:0000256" key="2">
    <source>
        <dbReference type="ARBA" id="ARBA00022448"/>
    </source>
</evidence>
<proteinExistence type="inferred from homology"/>
<evidence type="ECO:0000313" key="10">
    <source>
        <dbReference type="Proteomes" id="UP000469125"/>
    </source>
</evidence>
<evidence type="ECO:0000256" key="3">
    <source>
        <dbReference type="ARBA" id="ARBA00022475"/>
    </source>
</evidence>
<dbReference type="CDD" id="cd06261">
    <property type="entry name" value="TM_PBP2"/>
    <property type="match status" value="1"/>
</dbReference>
<dbReference type="SUPFAM" id="SSF161098">
    <property type="entry name" value="MetI-like"/>
    <property type="match status" value="1"/>
</dbReference>
<keyword evidence="6 7" id="KW-0472">Membrane</keyword>
<feature type="transmembrane region" description="Helical" evidence="7">
    <location>
        <begin position="120"/>
        <end position="144"/>
    </location>
</feature>
<protein>
    <submittedName>
        <fullName evidence="9">ABC transporter permease subunit</fullName>
    </submittedName>
</protein>
<evidence type="ECO:0000256" key="1">
    <source>
        <dbReference type="ARBA" id="ARBA00004651"/>
    </source>
</evidence>
<evidence type="ECO:0000259" key="8">
    <source>
        <dbReference type="PROSITE" id="PS50928"/>
    </source>
</evidence>
<dbReference type="PANTHER" id="PTHR43744:SF3">
    <property type="entry name" value="LACTOSE TRANSPORT SYSTEM PERMEASE PROTEIN LACG"/>
    <property type="match status" value="1"/>
</dbReference>
<dbReference type="Pfam" id="PF00528">
    <property type="entry name" value="BPD_transp_1"/>
    <property type="match status" value="1"/>
</dbReference>
<feature type="transmembrane region" description="Helical" evidence="7">
    <location>
        <begin position="84"/>
        <end position="108"/>
    </location>
</feature>
<comment type="caution">
    <text evidence="9">The sequence shown here is derived from an EMBL/GenBank/DDBJ whole genome shotgun (WGS) entry which is preliminary data.</text>
</comment>
<feature type="transmembrane region" description="Helical" evidence="7">
    <location>
        <begin position="23"/>
        <end position="42"/>
    </location>
</feature>
<organism evidence="9 10">
    <name type="scientific">Ornithinibacillus caprae</name>
    <dbReference type="NCBI Taxonomy" id="2678566"/>
    <lineage>
        <taxon>Bacteria</taxon>
        <taxon>Bacillati</taxon>
        <taxon>Bacillota</taxon>
        <taxon>Bacilli</taxon>
        <taxon>Bacillales</taxon>
        <taxon>Bacillaceae</taxon>
        <taxon>Ornithinibacillus</taxon>
    </lineage>
</organism>
<keyword evidence="4 7" id="KW-0812">Transmembrane</keyword>
<dbReference type="AlphaFoldDB" id="A0A6N8FDD0"/>
<dbReference type="GO" id="GO:0055085">
    <property type="term" value="P:transmembrane transport"/>
    <property type="evidence" value="ECO:0007669"/>
    <property type="project" value="InterPro"/>
</dbReference>
<evidence type="ECO:0000313" key="9">
    <source>
        <dbReference type="EMBL" id="MUK87395.1"/>
    </source>
</evidence>
<dbReference type="PROSITE" id="PS50928">
    <property type="entry name" value="ABC_TM1"/>
    <property type="match status" value="1"/>
</dbReference>
<reference evidence="9 10" key="1">
    <citation type="submission" date="2019-11" db="EMBL/GenBank/DDBJ databases">
        <authorList>
            <person name="Li X."/>
        </authorList>
    </citation>
    <scope>NUCLEOTIDE SEQUENCE [LARGE SCALE GENOMIC DNA]</scope>
    <source>
        <strain evidence="9 10">L9</strain>
    </source>
</reference>
<dbReference type="Proteomes" id="UP000469125">
    <property type="component" value="Unassembled WGS sequence"/>
</dbReference>
<dbReference type="EMBL" id="WOCA01000002">
    <property type="protein sequence ID" value="MUK87395.1"/>
    <property type="molecule type" value="Genomic_DNA"/>
</dbReference>
<dbReference type="InterPro" id="IPR000515">
    <property type="entry name" value="MetI-like"/>
</dbReference>
<feature type="transmembrane region" description="Helical" evidence="7">
    <location>
        <begin position="208"/>
        <end position="230"/>
    </location>
</feature>
<comment type="subcellular location">
    <subcellularLocation>
        <location evidence="1 7">Cell membrane</location>
        <topology evidence="1 7">Multi-pass membrane protein</topology>
    </subcellularLocation>
</comment>
<feature type="transmembrane region" description="Helical" evidence="7">
    <location>
        <begin position="255"/>
        <end position="274"/>
    </location>
</feature>
<evidence type="ECO:0000256" key="7">
    <source>
        <dbReference type="RuleBase" id="RU363032"/>
    </source>
</evidence>
<keyword evidence="5 7" id="KW-1133">Transmembrane helix</keyword>
<name>A0A6N8FDD0_9BACI</name>
<evidence type="ECO:0000256" key="4">
    <source>
        <dbReference type="ARBA" id="ARBA00022692"/>
    </source>
</evidence>
<feature type="transmembrane region" description="Helical" evidence="7">
    <location>
        <begin position="150"/>
        <end position="170"/>
    </location>
</feature>
<dbReference type="GO" id="GO:0005886">
    <property type="term" value="C:plasma membrane"/>
    <property type="evidence" value="ECO:0007669"/>
    <property type="project" value="UniProtKB-SubCell"/>
</dbReference>
<evidence type="ECO:0000256" key="6">
    <source>
        <dbReference type="ARBA" id="ARBA00023136"/>
    </source>
</evidence>
<dbReference type="RefSeq" id="WP_155667066.1">
    <property type="nucleotide sequence ID" value="NZ_WOCA01000002.1"/>
</dbReference>